<dbReference type="AlphaFoldDB" id="A0A841G180"/>
<proteinExistence type="predicted"/>
<comment type="caution">
    <text evidence="9">The sequence shown here is derived from an EMBL/GenBank/DDBJ whole genome shotgun (WGS) entry which is preliminary data.</text>
</comment>
<keyword evidence="10" id="KW-1185">Reference proteome</keyword>
<name>A0A841G180_9ACTN</name>
<dbReference type="PANTHER" id="PTHR42718:SF46">
    <property type="entry name" value="BLR6921 PROTEIN"/>
    <property type="match status" value="1"/>
</dbReference>
<dbReference type="InterPro" id="IPR020846">
    <property type="entry name" value="MFS_dom"/>
</dbReference>
<evidence type="ECO:0000256" key="2">
    <source>
        <dbReference type="ARBA" id="ARBA00022448"/>
    </source>
</evidence>
<feature type="transmembrane region" description="Helical" evidence="7">
    <location>
        <begin position="269"/>
        <end position="292"/>
    </location>
</feature>
<evidence type="ECO:0000313" key="9">
    <source>
        <dbReference type="EMBL" id="MBB6039688.1"/>
    </source>
</evidence>
<keyword evidence="2" id="KW-0813">Transport</keyword>
<dbReference type="InterPro" id="IPR004638">
    <property type="entry name" value="EmrB-like"/>
</dbReference>
<dbReference type="InterPro" id="IPR011701">
    <property type="entry name" value="MFS"/>
</dbReference>
<evidence type="ECO:0000256" key="4">
    <source>
        <dbReference type="ARBA" id="ARBA00022692"/>
    </source>
</evidence>
<dbReference type="EMBL" id="JACHGT010000024">
    <property type="protein sequence ID" value="MBB6039688.1"/>
    <property type="molecule type" value="Genomic_DNA"/>
</dbReference>
<dbReference type="PROSITE" id="PS50850">
    <property type="entry name" value="MFS"/>
    <property type="match status" value="1"/>
</dbReference>
<gene>
    <name evidence="9" type="ORF">HNR73_007585</name>
</gene>
<feature type="transmembrane region" description="Helical" evidence="7">
    <location>
        <begin position="304"/>
        <end position="325"/>
    </location>
</feature>
<dbReference type="Pfam" id="PF07690">
    <property type="entry name" value="MFS_1"/>
    <property type="match status" value="1"/>
</dbReference>
<dbReference type="Gene3D" id="1.20.1720.10">
    <property type="entry name" value="Multidrug resistance protein D"/>
    <property type="match status" value="1"/>
</dbReference>
<evidence type="ECO:0000256" key="6">
    <source>
        <dbReference type="ARBA" id="ARBA00023136"/>
    </source>
</evidence>
<evidence type="ECO:0000313" key="10">
    <source>
        <dbReference type="Proteomes" id="UP000548476"/>
    </source>
</evidence>
<dbReference type="CDD" id="cd17321">
    <property type="entry name" value="MFS_MMR_MDR_like"/>
    <property type="match status" value="1"/>
</dbReference>
<accession>A0A841G180</accession>
<dbReference type="Proteomes" id="UP000548476">
    <property type="component" value="Unassembled WGS sequence"/>
</dbReference>
<evidence type="ECO:0000256" key="3">
    <source>
        <dbReference type="ARBA" id="ARBA00022475"/>
    </source>
</evidence>
<dbReference type="RefSeq" id="WP_184792768.1">
    <property type="nucleotide sequence ID" value="NZ_BONT01000028.1"/>
</dbReference>
<feature type="transmembrane region" description="Helical" evidence="7">
    <location>
        <begin position="50"/>
        <end position="68"/>
    </location>
</feature>
<keyword evidence="4 7" id="KW-0812">Transmembrane</keyword>
<evidence type="ECO:0000256" key="5">
    <source>
        <dbReference type="ARBA" id="ARBA00022989"/>
    </source>
</evidence>
<feature type="transmembrane region" description="Helical" evidence="7">
    <location>
        <begin position="362"/>
        <end position="381"/>
    </location>
</feature>
<feature type="transmembrane region" description="Helical" evidence="7">
    <location>
        <begin position="141"/>
        <end position="164"/>
    </location>
</feature>
<dbReference type="SUPFAM" id="SSF103473">
    <property type="entry name" value="MFS general substrate transporter"/>
    <property type="match status" value="1"/>
</dbReference>
<feature type="transmembrane region" description="Helical" evidence="7">
    <location>
        <begin position="170"/>
        <end position="189"/>
    </location>
</feature>
<keyword evidence="3" id="KW-1003">Cell membrane</keyword>
<feature type="transmembrane region" description="Helical" evidence="7">
    <location>
        <begin position="446"/>
        <end position="465"/>
    </location>
</feature>
<feature type="domain" description="Major facilitator superfamily (MFS) profile" evidence="8">
    <location>
        <begin position="13"/>
        <end position="469"/>
    </location>
</feature>
<keyword evidence="6 7" id="KW-0472">Membrane</keyword>
<comment type="subcellular location">
    <subcellularLocation>
        <location evidence="1">Cell membrane</location>
        <topology evidence="1">Multi-pass membrane protein</topology>
    </subcellularLocation>
</comment>
<organism evidence="9 10">
    <name type="scientific">Phytomonospora endophytica</name>
    <dbReference type="NCBI Taxonomy" id="714109"/>
    <lineage>
        <taxon>Bacteria</taxon>
        <taxon>Bacillati</taxon>
        <taxon>Actinomycetota</taxon>
        <taxon>Actinomycetes</taxon>
        <taxon>Micromonosporales</taxon>
        <taxon>Micromonosporaceae</taxon>
        <taxon>Phytomonospora</taxon>
    </lineage>
</organism>
<feature type="transmembrane region" description="Helical" evidence="7">
    <location>
        <begin position="201"/>
        <end position="219"/>
    </location>
</feature>
<feature type="transmembrane region" description="Helical" evidence="7">
    <location>
        <begin position="12"/>
        <end position="35"/>
    </location>
</feature>
<dbReference type="InterPro" id="IPR036259">
    <property type="entry name" value="MFS_trans_sf"/>
</dbReference>
<evidence type="ECO:0000256" key="1">
    <source>
        <dbReference type="ARBA" id="ARBA00004651"/>
    </source>
</evidence>
<evidence type="ECO:0000259" key="8">
    <source>
        <dbReference type="PROSITE" id="PS50850"/>
    </source>
</evidence>
<protein>
    <submittedName>
        <fullName evidence="9">EmrB/QacA subfamily drug resistance transporter</fullName>
    </submittedName>
</protein>
<dbReference type="GO" id="GO:0005886">
    <property type="term" value="C:plasma membrane"/>
    <property type="evidence" value="ECO:0007669"/>
    <property type="project" value="UniProtKB-SubCell"/>
</dbReference>
<dbReference type="Gene3D" id="1.20.1250.20">
    <property type="entry name" value="MFS general substrate transporter like domains"/>
    <property type="match status" value="1"/>
</dbReference>
<keyword evidence="5 7" id="KW-1133">Transmembrane helix</keyword>
<feature type="transmembrane region" description="Helical" evidence="7">
    <location>
        <begin position="402"/>
        <end position="426"/>
    </location>
</feature>
<feature type="transmembrane region" description="Helical" evidence="7">
    <location>
        <begin position="80"/>
        <end position="102"/>
    </location>
</feature>
<dbReference type="GO" id="GO:0022857">
    <property type="term" value="F:transmembrane transporter activity"/>
    <property type="evidence" value="ECO:0007669"/>
    <property type="project" value="InterPro"/>
</dbReference>
<reference evidence="9 10" key="1">
    <citation type="submission" date="2020-08" db="EMBL/GenBank/DDBJ databases">
        <title>Genomic Encyclopedia of Type Strains, Phase IV (KMG-IV): sequencing the most valuable type-strain genomes for metagenomic binning, comparative biology and taxonomic classification.</title>
        <authorList>
            <person name="Goeker M."/>
        </authorList>
    </citation>
    <scope>NUCLEOTIDE SEQUENCE [LARGE SCALE GENOMIC DNA]</scope>
    <source>
        <strain evidence="9 10">YIM 65646</strain>
    </source>
</reference>
<feature type="transmembrane region" description="Helical" evidence="7">
    <location>
        <begin position="332"/>
        <end position="350"/>
    </location>
</feature>
<dbReference type="NCBIfam" id="TIGR00711">
    <property type="entry name" value="efflux_EmrB"/>
    <property type="match status" value="1"/>
</dbReference>
<evidence type="ECO:0000256" key="7">
    <source>
        <dbReference type="SAM" id="Phobius"/>
    </source>
</evidence>
<dbReference type="PANTHER" id="PTHR42718">
    <property type="entry name" value="MAJOR FACILITATOR SUPERFAMILY MULTIDRUG TRANSPORTER MFSC"/>
    <property type="match status" value="1"/>
</dbReference>
<feature type="transmembrane region" description="Helical" evidence="7">
    <location>
        <begin position="231"/>
        <end position="248"/>
    </location>
</feature>
<sequence>MPQTTPDPRRWWALAVIAGAQLVLMLDAVIVNIALPSAQAELGLSDGDRQWVITAYTLTFGGLLLLGGRLGDLFGRKRTFVVGLLGFAAASALGGAATSPGMLLTGRVLQGAFASVLAPTIMSLIVLTFTDVRERGKAFGMYGIVGAAGGAFGLLIGGLITEFLDWRWTMYINVPVAIAAAVAGSRVLVAVPPGRRTRLDVPGTILGTVGLASLVFGFGRAESAGWDSPEILGLLGTAAVALIAFVLWQACARQPLVPLRILADRTRAGALLAITLMVAGNYGMFLMTTYFMQGIKEYSPLQTGLGYLPMTGTMVLVSTVVIGRVGDRFRPVALVITGFVLAITAMVLFTRVDADGGFATELLVPMLLLGSGGGLIFGKIIGLSQTRVRPEDTGSASALTNVAQQIGGSIGAALMNTIAISATATYVAANGPGDPAAAATHGYTTAFTWSAAFLTAALLSVVLLIRTPAKEAAAPEPQPEVVATG</sequence>
<feature type="transmembrane region" description="Helical" evidence="7">
    <location>
        <begin position="108"/>
        <end position="129"/>
    </location>
</feature>